<sequence length="475" mass="54368">MNQTISDDNFWVYSARANFYLLPPSDSYVKELKDVSDIVVKAIPFMMVLAVVEWAILTLTGKTRNWSLHDVIVNFCSASLSQAITSFFLRGIEYSAYLWVYSNLRITTLPWDSIYTYLIAVVGVDFCSYLWHRICHEVALGWSFHSVHHSSEYLNMSGGYRVSWTIRIIKWVFYLPMASLGLPLPVFLIHNQLGYAFGFWYHNDACPKFHKIIPGIGHLIEFILVTPSHHRVHHGVNPYCIDKNFGQLFIVWDRMFGTFAEEREDEDITYGTVSQINSNHIFDIQVMNEPHATTYTQVRPTIEVLQRAASMPTFGDKLKALFYGPGWAPGTPRFGNPEDIPDMRGRKRFEIHLPHWFTAYIFVNCSVLFYTYVQMGLRMKDVTLLEQRVNLAIHLLTCTSVGGLYDGREYSVWLEPLRLLFYLVSVLALPIFSTLQETAVVAGVCLVSLLTWPRVSAITLSRAAEASATALKKVK</sequence>
<comment type="caution">
    <text evidence="9">The sequence shown here is derived from an EMBL/GenBank/DDBJ whole genome shotgun (WGS) entry which is preliminary data.</text>
</comment>
<proteinExistence type="predicted"/>
<dbReference type="GO" id="GO:0016020">
    <property type="term" value="C:membrane"/>
    <property type="evidence" value="ECO:0007669"/>
    <property type="project" value="GOC"/>
</dbReference>
<feature type="transmembrane region" description="Helical" evidence="7">
    <location>
        <begin position="353"/>
        <end position="373"/>
    </location>
</feature>
<dbReference type="GO" id="GO:0008610">
    <property type="term" value="P:lipid biosynthetic process"/>
    <property type="evidence" value="ECO:0007669"/>
    <property type="project" value="InterPro"/>
</dbReference>
<accession>A0AAE1FZG0</accession>
<evidence type="ECO:0000256" key="4">
    <source>
        <dbReference type="ARBA" id="ARBA00023002"/>
    </source>
</evidence>
<dbReference type="GO" id="GO:0006643">
    <property type="term" value="P:membrane lipid metabolic process"/>
    <property type="evidence" value="ECO:0007669"/>
    <property type="project" value="TreeGrafter"/>
</dbReference>
<gene>
    <name evidence="9" type="ORF">Pcinc_014897</name>
</gene>
<dbReference type="Proteomes" id="UP001286313">
    <property type="component" value="Unassembled WGS sequence"/>
</dbReference>
<dbReference type="InterPro" id="IPR051689">
    <property type="entry name" value="Sterol_desaturase/TMEM195"/>
</dbReference>
<keyword evidence="4" id="KW-0560">Oxidoreductase</keyword>
<evidence type="ECO:0000256" key="3">
    <source>
        <dbReference type="ARBA" id="ARBA00022989"/>
    </source>
</evidence>
<evidence type="ECO:0000313" key="10">
    <source>
        <dbReference type="Proteomes" id="UP001286313"/>
    </source>
</evidence>
<feature type="transmembrane region" description="Helical" evidence="7">
    <location>
        <begin position="114"/>
        <end position="131"/>
    </location>
</feature>
<keyword evidence="2 7" id="KW-0812">Transmembrane</keyword>
<evidence type="ECO:0000256" key="5">
    <source>
        <dbReference type="ARBA" id="ARBA00023098"/>
    </source>
</evidence>
<evidence type="ECO:0000259" key="8">
    <source>
        <dbReference type="Pfam" id="PF04116"/>
    </source>
</evidence>
<dbReference type="Pfam" id="PF04116">
    <property type="entry name" value="FA_hydroxylase"/>
    <property type="match status" value="1"/>
</dbReference>
<dbReference type="AlphaFoldDB" id="A0AAE1FZG0"/>
<keyword evidence="10" id="KW-1185">Reference proteome</keyword>
<name>A0AAE1FZG0_PETCI</name>
<dbReference type="GO" id="GO:0050479">
    <property type="term" value="F:glyceryl-ether monooxygenase activity"/>
    <property type="evidence" value="ECO:0007669"/>
    <property type="project" value="TreeGrafter"/>
</dbReference>
<dbReference type="EMBL" id="JAWQEG010001308">
    <property type="protein sequence ID" value="KAK3880623.1"/>
    <property type="molecule type" value="Genomic_DNA"/>
</dbReference>
<feature type="transmembrane region" description="Helical" evidence="7">
    <location>
        <begin position="71"/>
        <end position="92"/>
    </location>
</feature>
<organism evidence="9 10">
    <name type="scientific">Petrolisthes cinctipes</name>
    <name type="common">Flat porcelain crab</name>
    <dbReference type="NCBI Taxonomy" id="88211"/>
    <lineage>
        <taxon>Eukaryota</taxon>
        <taxon>Metazoa</taxon>
        <taxon>Ecdysozoa</taxon>
        <taxon>Arthropoda</taxon>
        <taxon>Crustacea</taxon>
        <taxon>Multicrustacea</taxon>
        <taxon>Malacostraca</taxon>
        <taxon>Eumalacostraca</taxon>
        <taxon>Eucarida</taxon>
        <taxon>Decapoda</taxon>
        <taxon>Pleocyemata</taxon>
        <taxon>Anomura</taxon>
        <taxon>Galatheoidea</taxon>
        <taxon>Porcellanidae</taxon>
        <taxon>Petrolisthes</taxon>
    </lineage>
</organism>
<dbReference type="PANTHER" id="PTHR21624:SF1">
    <property type="entry name" value="ALKYLGLYCEROL MONOOXYGENASE"/>
    <property type="match status" value="1"/>
</dbReference>
<feature type="domain" description="Fatty acid hydroxylase" evidence="8">
    <location>
        <begin position="118"/>
        <end position="258"/>
    </location>
</feature>
<comment type="subcellular location">
    <subcellularLocation>
        <location evidence="1">Endomembrane system</location>
        <topology evidence="1">Multi-pass membrane protein</topology>
    </subcellularLocation>
</comment>
<evidence type="ECO:0000256" key="2">
    <source>
        <dbReference type="ARBA" id="ARBA00022692"/>
    </source>
</evidence>
<protein>
    <recommendedName>
        <fullName evidence="8">Fatty acid hydroxylase domain-containing protein</fullName>
    </recommendedName>
</protein>
<evidence type="ECO:0000256" key="6">
    <source>
        <dbReference type="ARBA" id="ARBA00023136"/>
    </source>
</evidence>
<dbReference type="GO" id="GO:0005506">
    <property type="term" value="F:iron ion binding"/>
    <property type="evidence" value="ECO:0007669"/>
    <property type="project" value="InterPro"/>
</dbReference>
<feature type="transmembrane region" description="Helical" evidence="7">
    <location>
        <begin position="38"/>
        <end position="59"/>
    </location>
</feature>
<reference evidence="9" key="1">
    <citation type="submission" date="2023-10" db="EMBL/GenBank/DDBJ databases">
        <title>Genome assemblies of two species of porcelain crab, Petrolisthes cinctipes and Petrolisthes manimaculis (Anomura: Porcellanidae).</title>
        <authorList>
            <person name="Angst P."/>
        </authorList>
    </citation>
    <scope>NUCLEOTIDE SEQUENCE</scope>
    <source>
        <strain evidence="9">PB745_01</strain>
        <tissue evidence="9">Gill</tissue>
    </source>
</reference>
<evidence type="ECO:0000313" key="9">
    <source>
        <dbReference type="EMBL" id="KAK3880623.1"/>
    </source>
</evidence>
<dbReference type="PANTHER" id="PTHR21624">
    <property type="entry name" value="STEROL DESATURASE-RELATED PROTEIN"/>
    <property type="match status" value="1"/>
</dbReference>
<keyword evidence="5" id="KW-0443">Lipid metabolism</keyword>
<evidence type="ECO:0000256" key="1">
    <source>
        <dbReference type="ARBA" id="ARBA00004127"/>
    </source>
</evidence>
<dbReference type="GO" id="GO:0005783">
    <property type="term" value="C:endoplasmic reticulum"/>
    <property type="evidence" value="ECO:0007669"/>
    <property type="project" value="TreeGrafter"/>
</dbReference>
<keyword evidence="3 7" id="KW-1133">Transmembrane helix</keyword>
<keyword evidence="6 7" id="KW-0472">Membrane</keyword>
<dbReference type="InterPro" id="IPR006694">
    <property type="entry name" value="Fatty_acid_hydroxylase"/>
</dbReference>
<evidence type="ECO:0000256" key="7">
    <source>
        <dbReference type="SAM" id="Phobius"/>
    </source>
</evidence>